<dbReference type="AlphaFoldDB" id="A0A0E9V7I2"/>
<reference evidence="1" key="1">
    <citation type="submission" date="2014-11" db="EMBL/GenBank/DDBJ databases">
        <authorList>
            <person name="Amaro Gonzalez C."/>
        </authorList>
    </citation>
    <scope>NUCLEOTIDE SEQUENCE</scope>
</reference>
<accession>A0A0E9V7I2</accession>
<name>A0A0E9V7I2_ANGAN</name>
<proteinExistence type="predicted"/>
<evidence type="ECO:0000313" key="1">
    <source>
        <dbReference type="EMBL" id="JAH74074.1"/>
    </source>
</evidence>
<reference evidence="1" key="2">
    <citation type="journal article" date="2015" name="Fish Shellfish Immunol.">
        <title>Early steps in the European eel (Anguilla anguilla)-Vibrio vulnificus interaction in the gills: Role of the RtxA13 toxin.</title>
        <authorList>
            <person name="Callol A."/>
            <person name="Pajuelo D."/>
            <person name="Ebbesson L."/>
            <person name="Teles M."/>
            <person name="MacKenzie S."/>
            <person name="Amaro C."/>
        </authorList>
    </citation>
    <scope>NUCLEOTIDE SEQUENCE</scope>
</reference>
<organism evidence="1">
    <name type="scientific">Anguilla anguilla</name>
    <name type="common">European freshwater eel</name>
    <name type="synonym">Muraena anguilla</name>
    <dbReference type="NCBI Taxonomy" id="7936"/>
    <lineage>
        <taxon>Eukaryota</taxon>
        <taxon>Metazoa</taxon>
        <taxon>Chordata</taxon>
        <taxon>Craniata</taxon>
        <taxon>Vertebrata</taxon>
        <taxon>Euteleostomi</taxon>
        <taxon>Actinopterygii</taxon>
        <taxon>Neopterygii</taxon>
        <taxon>Teleostei</taxon>
        <taxon>Anguilliformes</taxon>
        <taxon>Anguillidae</taxon>
        <taxon>Anguilla</taxon>
    </lineage>
</organism>
<dbReference type="EMBL" id="GBXM01034503">
    <property type="protein sequence ID" value="JAH74074.1"/>
    <property type="molecule type" value="Transcribed_RNA"/>
</dbReference>
<sequence>MHICLLINELINLLFYLK</sequence>
<protein>
    <submittedName>
        <fullName evidence="1">Uncharacterized protein</fullName>
    </submittedName>
</protein>